<evidence type="ECO:0000256" key="3">
    <source>
        <dbReference type="ARBA" id="ARBA00022801"/>
    </source>
</evidence>
<keyword evidence="5 9" id="KW-0067">ATP-binding</keyword>
<dbReference type="InterPro" id="IPR002121">
    <property type="entry name" value="HRDC_dom"/>
</dbReference>
<dbReference type="GO" id="GO:0000723">
    <property type="term" value="P:telomere maintenance"/>
    <property type="evidence" value="ECO:0007669"/>
    <property type="project" value="InterPro"/>
</dbReference>
<evidence type="ECO:0000256" key="4">
    <source>
        <dbReference type="ARBA" id="ARBA00022806"/>
    </source>
</evidence>
<organism evidence="12 13">
    <name type="scientific">Thalassiosira oceanica</name>
    <name type="common">Marine diatom</name>
    <dbReference type="NCBI Taxonomy" id="159749"/>
    <lineage>
        <taxon>Eukaryota</taxon>
        <taxon>Sar</taxon>
        <taxon>Stramenopiles</taxon>
        <taxon>Ochrophyta</taxon>
        <taxon>Bacillariophyta</taxon>
        <taxon>Coscinodiscophyceae</taxon>
        <taxon>Thalassiosirophycidae</taxon>
        <taxon>Thalassiosirales</taxon>
        <taxon>Thalassiosiraceae</taxon>
        <taxon>Thalassiosira</taxon>
    </lineage>
</organism>
<dbReference type="SUPFAM" id="SSF47819">
    <property type="entry name" value="HRDC-like"/>
    <property type="match status" value="1"/>
</dbReference>
<keyword evidence="6" id="KW-0238">DNA-binding</keyword>
<keyword evidence="3 9" id="KW-0378">Hydrolase</keyword>
<dbReference type="Proteomes" id="UP000266841">
    <property type="component" value="Unassembled WGS sequence"/>
</dbReference>
<dbReference type="Pfam" id="PF00570">
    <property type="entry name" value="HRDC"/>
    <property type="match status" value="1"/>
</dbReference>
<feature type="non-terminal residue" evidence="12">
    <location>
        <position position="1"/>
    </location>
</feature>
<name>K0RUE6_THAOC</name>
<comment type="cofactor">
    <cofactor evidence="9">
        <name>Mg(2+)</name>
        <dbReference type="ChEBI" id="CHEBI:18420"/>
    </cofactor>
</comment>
<keyword evidence="2 9" id="KW-0227">DNA damage</keyword>
<dbReference type="Gene3D" id="3.40.50.300">
    <property type="entry name" value="P-loop containing nucleotide triphosphate hydrolases"/>
    <property type="match status" value="1"/>
</dbReference>
<evidence type="ECO:0000256" key="8">
    <source>
        <dbReference type="ARBA" id="ARBA00023235"/>
    </source>
</evidence>
<dbReference type="InterPro" id="IPR003593">
    <property type="entry name" value="AAA+_ATPase"/>
</dbReference>
<dbReference type="Pfam" id="PF21530">
    <property type="entry name" value="Pif1_2B_dom"/>
    <property type="match status" value="1"/>
</dbReference>
<dbReference type="AlphaFoldDB" id="K0RUE6"/>
<dbReference type="PANTHER" id="PTHR47642">
    <property type="entry name" value="ATP-DEPENDENT DNA HELICASE"/>
    <property type="match status" value="1"/>
</dbReference>
<dbReference type="InterPro" id="IPR044876">
    <property type="entry name" value="HRDC_dom_sf"/>
</dbReference>
<keyword evidence="7 9" id="KW-0234">DNA repair</keyword>
<keyword evidence="9" id="KW-0233">DNA recombination</keyword>
<evidence type="ECO:0000256" key="6">
    <source>
        <dbReference type="ARBA" id="ARBA00023125"/>
    </source>
</evidence>
<evidence type="ECO:0000256" key="10">
    <source>
        <dbReference type="SAM" id="MobiDB-lite"/>
    </source>
</evidence>
<gene>
    <name evidence="12" type="ORF">THAOC_30801</name>
</gene>
<feature type="domain" description="HRDC" evidence="11">
    <location>
        <begin position="87"/>
        <end position="167"/>
    </location>
</feature>
<dbReference type="GO" id="GO:0016887">
    <property type="term" value="F:ATP hydrolysis activity"/>
    <property type="evidence" value="ECO:0007669"/>
    <property type="project" value="RHEA"/>
</dbReference>
<keyword evidence="4 9" id="KW-0347">Helicase</keyword>
<dbReference type="GO" id="GO:0006281">
    <property type="term" value="P:DNA repair"/>
    <property type="evidence" value="ECO:0007669"/>
    <property type="project" value="UniProtKB-KW"/>
</dbReference>
<keyword evidence="13" id="KW-1185">Reference proteome</keyword>
<dbReference type="CDD" id="cd18037">
    <property type="entry name" value="DEXSc_Pif1_like"/>
    <property type="match status" value="1"/>
</dbReference>
<accession>K0RUE6</accession>
<feature type="region of interest" description="Disordered" evidence="10">
    <location>
        <begin position="45"/>
        <end position="90"/>
    </location>
</feature>
<dbReference type="PANTHER" id="PTHR47642:SF5">
    <property type="entry name" value="ATP-DEPENDENT DNA HELICASE"/>
    <property type="match status" value="1"/>
</dbReference>
<dbReference type="eggNOG" id="KOG0987">
    <property type="taxonomic scope" value="Eukaryota"/>
</dbReference>
<dbReference type="InterPro" id="IPR051055">
    <property type="entry name" value="PIF1_helicase"/>
</dbReference>
<dbReference type="CDD" id="cd18809">
    <property type="entry name" value="SF1_C_RecD"/>
    <property type="match status" value="1"/>
</dbReference>
<dbReference type="EC" id="5.6.2.3" evidence="9"/>
<reference evidence="12 13" key="1">
    <citation type="journal article" date="2012" name="Genome Biol.">
        <title>Genome and low-iron response of an oceanic diatom adapted to chronic iron limitation.</title>
        <authorList>
            <person name="Lommer M."/>
            <person name="Specht M."/>
            <person name="Roy A.S."/>
            <person name="Kraemer L."/>
            <person name="Andreson R."/>
            <person name="Gutowska M.A."/>
            <person name="Wolf J."/>
            <person name="Bergner S.V."/>
            <person name="Schilhabel M.B."/>
            <person name="Klostermeier U.C."/>
            <person name="Beiko R.G."/>
            <person name="Rosenstiel P."/>
            <person name="Hippler M."/>
            <person name="Laroche J."/>
        </authorList>
    </citation>
    <scope>NUCLEOTIDE SEQUENCE [LARGE SCALE GENOMIC DNA]</scope>
    <source>
        <strain evidence="12 13">CCMP1005</strain>
    </source>
</reference>
<feature type="region of interest" description="Disordered" evidence="10">
    <location>
        <begin position="168"/>
        <end position="194"/>
    </location>
</feature>
<evidence type="ECO:0000256" key="5">
    <source>
        <dbReference type="ARBA" id="ARBA00022840"/>
    </source>
</evidence>
<dbReference type="OrthoDB" id="204514at2759"/>
<evidence type="ECO:0000256" key="7">
    <source>
        <dbReference type="ARBA" id="ARBA00023204"/>
    </source>
</evidence>
<feature type="region of interest" description="Disordered" evidence="10">
    <location>
        <begin position="1"/>
        <end position="25"/>
    </location>
</feature>
<keyword evidence="1 9" id="KW-0547">Nucleotide-binding</keyword>
<comment type="caution">
    <text evidence="12">The sequence shown here is derived from an EMBL/GenBank/DDBJ whole genome shotgun (WGS) entry which is preliminary data.</text>
</comment>
<dbReference type="InterPro" id="IPR027417">
    <property type="entry name" value="P-loop_NTPase"/>
</dbReference>
<dbReference type="Pfam" id="PF05970">
    <property type="entry name" value="PIF1"/>
    <property type="match status" value="1"/>
</dbReference>
<comment type="catalytic activity">
    <reaction evidence="9">
        <text>ATP + H2O = ADP + phosphate + H(+)</text>
        <dbReference type="Rhea" id="RHEA:13065"/>
        <dbReference type="ChEBI" id="CHEBI:15377"/>
        <dbReference type="ChEBI" id="CHEBI:15378"/>
        <dbReference type="ChEBI" id="CHEBI:30616"/>
        <dbReference type="ChEBI" id="CHEBI:43474"/>
        <dbReference type="ChEBI" id="CHEBI:456216"/>
        <dbReference type="EC" id="5.6.2.3"/>
    </reaction>
</comment>
<dbReference type="InterPro" id="IPR010285">
    <property type="entry name" value="DNA_helicase_pif1-like_DEAD"/>
</dbReference>
<dbReference type="InterPro" id="IPR049163">
    <property type="entry name" value="Pif1-like_2B_dom"/>
</dbReference>
<dbReference type="Gene3D" id="1.10.150.80">
    <property type="entry name" value="HRDC domain"/>
    <property type="match status" value="1"/>
</dbReference>
<evidence type="ECO:0000256" key="2">
    <source>
        <dbReference type="ARBA" id="ARBA00022763"/>
    </source>
</evidence>
<evidence type="ECO:0000259" key="11">
    <source>
        <dbReference type="PROSITE" id="PS50967"/>
    </source>
</evidence>
<dbReference type="GO" id="GO:0003676">
    <property type="term" value="F:nucleic acid binding"/>
    <property type="evidence" value="ECO:0007669"/>
    <property type="project" value="InterPro"/>
</dbReference>
<dbReference type="GO" id="GO:0043139">
    <property type="term" value="F:5'-3' DNA helicase activity"/>
    <property type="evidence" value="ECO:0007669"/>
    <property type="project" value="UniProtKB-EC"/>
</dbReference>
<dbReference type="InterPro" id="IPR010997">
    <property type="entry name" value="HRDC-like_sf"/>
</dbReference>
<evidence type="ECO:0000256" key="9">
    <source>
        <dbReference type="RuleBase" id="RU363044"/>
    </source>
</evidence>
<dbReference type="PROSITE" id="PS50967">
    <property type="entry name" value="HRDC"/>
    <property type="match status" value="1"/>
</dbReference>
<dbReference type="OMA" id="IHEPVHE"/>
<evidence type="ECO:0000256" key="1">
    <source>
        <dbReference type="ARBA" id="ARBA00022741"/>
    </source>
</evidence>
<dbReference type="GO" id="GO:0006310">
    <property type="term" value="P:DNA recombination"/>
    <property type="evidence" value="ECO:0007669"/>
    <property type="project" value="UniProtKB-KW"/>
</dbReference>
<sequence length="646" mass="69270">PRRWHAAKARAGGPTALRYDELGPGDRAAFDGVFEEEVYAPDEFYEAESVEDVRHESSAASTVNVPADGSPEGSDGPDGPSDGSDAESRRARLREDLRSFRLAQSSLAEKPPYTVFTNAALDGICNSLPRNDEELLRVKGIGPKKLERYGEAILEVVARSVAGGGLSPVEGGQVQGGKGAGRPIPEPERIDAGSLTSEQRSAADAALDGANVFISGAAGTGKSHVCKYVVQEFRRKGRRCAPTAPTGVAAVNVGGSTLHSFFGIGLGKGTLPSLIRKVSKSDAAVRRINETDVLMIDEVSMLSSGLLETLDGVARTIRDRPDEAMGGMQVVAVGDFGQLPPVVADRDGLAGGDGGDEPHHPFCFDSPVWDELDLRRGTHELSVVQRQQAGSAFERFLSMVRDGSVTPDIVRDFNRKCLVDDVAHPVPDDGIVPTRIYTHNRDVDRENTLRLDELGGDEVPIQAVDVWRESLPFDAPPSTRQGMKRAIAAELPDVVTLKVGAQVMLTRNRAEGDGSGGSRGLVNGSRGVVVGLGDDGVPTVRFDNGRVERVVRVEAVRYNPDGGPGALVRRQIPLRLAWATTVHKSQGATLSRAVIDISKCFEVGQAYVSLSRVETIDGLFLDRPLTMSNIKVSRRVLDYYRDAASR</sequence>
<protein>
    <recommendedName>
        <fullName evidence="9">ATP-dependent DNA helicase</fullName>
        <ecNumber evidence="9">5.6.2.3</ecNumber>
    </recommendedName>
</protein>
<dbReference type="EMBL" id="AGNL01044080">
    <property type="protein sequence ID" value="EJK50257.1"/>
    <property type="molecule type" value="Genomic_DNA"/>
</dbReference>
<comment type="similarity">
    <text evidence="9">Belongs to the helicase family.</text>
</comment>
<dbReference type="SMART" id="SM00341">
    <property type="entry name" value="HRDC"/>
    <property type="match status" value="1"/>
</dbReference>
<evidence type="ECO:0000313" key="12">
    <source>
        <dbReference type="EMBL" id="EJK50257.1"/>
    </source>
</evidence>
<proteinExistence type="inferred from homology"/>
<feature type="compositionally biased region" description="Low complexity" evidence="10">
    <location>
        <begin position="66"/>
        <end position="83"/>
    </location>
</feature>
<dbReference type="GO" id="GO:0005524">
    <property type="term" value="F:ATP binding"/>
    <property type="evidence" value="ECO:0007669"/>
    <property type="project" value="UniProtKB-KW"/>
</dbReference>
<dbReference type="SUPFAM" id="SSF52540">
    <property type="entry name" value="P-loop containing nucleoside triphosphate hydrolases"/>
    <property type="match status" value="2"/>
</dbReference>
<dbReference type="SMART" id="SM00382">
    <property type="entry name" value="AAA"/>
    <property type="match status" value="1"/>
</dbReference>
<keyword evidence="8" id="KW-0413">Isomerase</keyword>
<evidence type="ECO:0000313" key="13">
    <source>
        <dbReference type="Proteomes" id="UP000266841"/>
    </source>
</evidence>